<dbReference type="OrthoDB" id="410267at2759"/>
<dbReference type="Pfam" id="PF07690">
    <property type="entry name" value="MFS_1"/>
    <property type="match status" value="1"/>
</dbReference>
<evidence type="ECO:0000256" key="3">
    <source>
        <dbReference type="SAM" id="MobiDB-lite"/>
    </source>
</evidence>
<dbReference type="AlphaFoldDB" id="A0A871QY75"/>
<dbReference type="GeneID" id="64577192"/>
<dbReference type="KEGG" id="bbrx:BRETT_005269"/>
<feature type="transmembrane region" description="Helical" evidence="4">
    <location>
        <begin position="392"/>
        <end position="410"/>
    </location>
</feature>
<keyword evidence="4" id="KW-0472">Membrane</keyword>
<proteinExistence type="inferred from homology"/>
<gene>
    <name evidence="5" type="ORF">BRETT_005269</name>
</gene>
<dbReference type="GO" id="GO:0016020">
    <property type="term" value="C:membrane"/>
    <property type="evidence" value="ECO:0007669"/>
    <property type="project" value="UniProtKB-SubCell"/>
</dbReference>
<dbReference type="GO" id="GO:0022857">
    <property type="term" value="F:transmembrane transporter activity"/>
    <property type="evidence" value="ECO:0007669"/>
    <property type="project" value="InterPro"/>
</dbReference>
<sequence length="459" mass="49929">MEGTQKVSKNALKSKEMEVHDSSSTNGQDAADTSLVASDKEEQPVTDEKAAYTDFPEGGLRAWLVVAAASMIMAMSFGMVNSFGVYQTYYEHTYPTVSSSKISVIGSIQGCFTFSLGVPSTVCMYYVGPQMMVLIGGILAILSFMFLSLQNAVWQLFVIQGIMFGLGSGTMYIHATGVLFQYFNKRKALVQGIITAGASIAGVYWPIGVRELIDKVGFAWANRIIGFLYIPMTLAAVIFLKPRLRPAKRKEGQNFLRLDFSVLKNWRLQLISMTFFIFTLSLFPGLFYVDLFCRRLNVAPALQTYNVPIVNAVACFARILPGYLGDYFGRMNVDIIFLLATGILPLALWTNCNDTASTLAFCITWGAASGGPVCLTPAIAGQILPGKELSSCLAYFFFCGGIAALIGPSIGGSFIPKGEVDGIQGFDRLAIFVGILGLVSAGTVIALRISYTRKLFVRI</sequence>
<comment type="subcellular location">
    <subcellularLocation>
        <location evidence="1">Membrane</location>
        <topology evidence="1">Multi-pass membrane protein</topology>
    </subcellularLocation>
</comment>
<dbReference type="SUPFAM" id="SSF103473">
    <property type="entry name" value="MFS general substrate transporter"/>
    <property type="match status" value="1"/>
</dbReference>
<accession>A0A871QY75</accession>
<feature type="compositionally biased region" description="Basic and acidic residues" evidence="3">
    <location>
        <begin position="38"/>
        <end position="50"/>
    </location>
</feature>
<evidence type="ECO:0008006" key="7">
    <source>
        <dbReference type="Google" id="ProtNLM"/>
    </source>
</evidence>
<dbReference type="EMBL" id="CP063130">
    <property type="protein sequence ID" value="QOU18207.1"/>
    <property type="molecule type" value="Genomic_DNA"/>
</dbReference>
<dbReference type="InterPro" id="IPR011701">
    <property type="entry name" value="MFS"/>
</dbReference>
<evidence type="ECO:0000256" key="4">
    <source>
        <dbReference type="SAM" id="Phobius"/>
    </source>
</evidence>
<keyword evidence="4" id="KW-1133">Transmembrane helix</keyword>
<feature type="transmembrane region" description="Helical" evidence="4">
    <location>
        <begin position="219"/>
        <end position="240"/>
    </location>
</feature>
<dbReference type="RefSeq" id="XP_041134701.1">
    <property type="nucleotide sequence ID" value="XM_041283749.1"/>
</dbReference>
<dbReference type="InterPro" id="IPR050327">
    <property type="entry name" value="Proton-linked_MCT"/>
</dbReference>
<evidence type="ECO:0000313" key="5">
    <source>
        <dbReference type="EMBL" id="QOU18207.1"/>
    </source>
</evidence>
<evidence type="ECO:0000256" key="2">
    <source>
        <dbReference type="ARBA" id="ARBA00006727"/>
    </source>
</evidence>
<feature type="transmembrane region" description="Helical" evidence="4">
    <location>
        <begin position="62"/>
        <end position="84"/>
    </location>
</feature>
<comment type="similarity">
    <text evidence="2">Belongs to the major facilitator superfamily. Monocarboxylate porter (TC 2.A.1.13) family.</text>
</comment>
<dbReference type="PANTHER" id="PTHR11360:SF319">
    <property type="entry name" value="MAJOR FACILITATOR SUPERFAMILY (MFS) PROFILE DOMAIN-CONTAINING PROTEIN"/>
    <property type="match status" value="1"/>
</dbReference>
<organism evidence="5 6">
    <name type="scientific">Dekkera bruxellensis</name>
    <name type="common">Brettanomyces custersii</name>
    <dbReference type="NCBI Taxonomy" id="5007"/>
    <lineage>
        <taxon>Eukaryota</taxon>
        <taxon>Fungi</taxon>
        <taxon>Dikarya</taxon>
        <taxon>Ascomycota</taxon>
        <taxon>Saccharomycotina</taxon>
        <taxon>Pichiomycetes</taxon>
        <taxon>Pichiales</taxon>
        <taxon>Pichiaceae</taxon>
        <taxon>Brettanomyces</taxon>
    </lineage>
</organism>
<name>A0A871QY75_DEKBR</name>
<feature type="transmembrane region" description="Helical" evidence="4">
    <location>
        <begin position="104"/>
        <end position="126"/>
    </location>
</feature>
<feature type="transmembrane region" description="Helical" evidence="4">
    <location>
        <begin position="133"/>
        <end position="150"/>
    </location>
</feature>
<keyword evidence="4" id="KW-0812">Transmembrane</keyword>
<evidence type="ECO:0000313" key="6">
    <source>
        <dbReference type="Proteomes" id="UP000663131"/>
    </source>
</evidence>
<evidence type="ECO:0000256" key="1">
    <source>
        <dbReference type="ARBA" id="ARBA00004141"/>
    </source>
</evidence>
<dbReference type="Proteomes" id="UP000663131">
    <property type="component" value="Chromosome 2"/>
</dbReference>
<feature type="transmembrane region" description="Helical" evidence="4">
    <location>
        <begin position="356"/>
        <end position="380"/>
    </location>
</feature>
<dbReference type="PANTHER" id="PTHR11360">
    <property type="entry name" value="MONOCARBOXYLATE TRANSPORTER"/>
    <property type="match status" value="1"/>
</dbReference>
<reference evidence="5" key="2">
    <citation type="journal article" name="BMC Genomics">
        <title>New genome assemblies reveal patterns of domestication and adaptation across Brettanomyces (Dekkera) species.</title>
        <authorList>
            <person name="Roach M.J."/>
            <person name="Borneman A.R."/>
        </authorList>
    </citation>
    <scope>NUCLEOTIDE SEQUENCE</scope>
    <source>
        <strain evidence="5">UCD 2041</strain>
    </source>
</reference>
<feature type="transmembrane region" description="Helical" evidence="4">
    <location>
        <begin position="270"/>
        <end position="289"/>
    </location>
</feature>
<dbReference type="Gene3D" id="1.20.1250.20">
    <property type="entry name" value="MFS general substrate transporter like domains"/>
    <property type="match status" value="1"/>
</dbReference>
<reference evidence="5" key="1">
    <citation type="submission" date="2020-10" db="EMBL/GenBank/DDBJ databases">
        <authorList>
            <person name="Palmer J.M."/>
        </authorList>
    </citation>
    <scope>NUCLEOTIDE SEQUENCE</scope>
    <source>
        <strain evidence="5">UCD 2041</strain>
    </source>
</reference>
<feature type="transmembrane region" description="Helical" evidence="4">
    <location>
        <begin position="156"/>
        <end position="176"/>
    </location>
</feature>
<feature type="region of interest" description="Disordered" evidence="3">
    <location>
        <begin position="1"/>
        <end position="50"/>
    </location>
</feature>
<dbReference type="InterPro" id="IPR036259">
    <property type="entry name" value="MFS_trans_sf"/>
</dbReference>
<feature type="transmembrane region" description="Helical" evidence="4">
    <location>
        <begin position="332"/>
        <end position="350"/>
    </location>
</feature>
<feature type="transmembrane region" description="Helical" evidence="4">
    <location>
        <begin position="301"/>
        <end position="320"/>
    </location>
</feature>
<feature type="transmembrane region" description="Helical" evidence="4">
    <location>
        <begin position="430"/>
        <end position="451"/>
    </location>
</feature>
<feature type="transmembrane region" description="Helical" evidence="4">
    <location>
        <begin position="188"/>
        <end position="207"/>
    </location>
</feature>
<protein>
    <recommendedName>
        <fullName evidence="7">Major facilitator superfamily (MFS) profile domain-containing protein</fullName>
    </recommendedName>
</protein>